<dbReference type="CDD" id="cd22890">
    <property type="entry name" value="ChiS-DBD"/>
    <property type="match status" value="1"/>
</dbReference>
<dbReference type="Pfam" id="PF13424">
    <property type="entry name" value="TPR_12"/>
    <property type="match status" value="1"/>
</dbReference>
<comment type="caution">
    <text evidence="6">The sequence shown here is derived from an EMBL/GenBank/DDBJ whole genome shotgun (WGS) entry which is preliminary data.</text>
</comment>
<dbReference type="SMART" id="SM00028">
    <property type="entry name" value="TPR"/>
    <property type="match status" value="5"/>
</dbReference>
<keyword evidence="5" id="KW-0812">Transmembrane</keyword>
<feature type="region of interest" description="Disordered" evidence="4">
    <location>
        <begin position="458"/>
        <end position="479"/>
    </location>
</feature>
<evidence type="ECO:0000256" key="2">
    <source>
        <dbReference type="ARBA" id="ARBA00022803"/>
    </source>
</evidence>
<keyword evidence="7" id="KW-1185">Reference proteome</keyword>
<keyword evidence="3" id="KW-0175">Coiled coil</keyword>
<name>A0A4R6UKJ3_9GAMM</name>
<dbReference type="AlphaFoldDB" id="A0A4R6UKJ3"/>
<dbReference type="Gene3D" id="1.25.40.10">
    <property type="entry name" value="Tetratricopeptide repeat domain"/>
    <property type="match status" value="2"/>
</dbReference>
<dbReference type="InterPro" id="IPR019734">
    <property type="entry name" value="TPR_rpt"/>
</dbReference>
<evidence type="ECO:0000313" key="7">
    <source>
        <dbReference type="Proteomes" id="UP000295375"/>
    </source>
</evidence>
<dbReference type="Pfam" id="PF13374">
    <property type="entry name" value="TPR_10"/>
    <property type="match status" value="1"/>
</dbReference>
<keyword evidence="5" id="KW-0472">Membrane</keyword>
<protein>
    <submittedName>
        <fullName evidence="6">Tetratricopeptide repeat protein</fullName>
    </submittedName>
</protein>
<evidence type="ECO:0000256" key="4">
    <source>
        <dbReference type="SAM" id="MobiDB-lite"/>
    </source>
</evidence>
<feature type="transmembrane region" description="Helical" evidence="5">
    <location>
        <begin position="405"/>
        <end position="428"/>
    </location>
</feature>
<dbReference type="InterPro" id="IPR011990">
    <property type="entry name" value="TPR-like_helical_dom_sf"/>
</dbReference>
<evidence type="ECO:0000256" key="1">
    <source>
        <dbReference type="ARBA" id="ARBA00022737"/>
    </source>
</evidence>
<dbReference type="PANTHER" id="PTHR45641">
    <property type="entry name" value="TETRATRICOPEPTIDE REPEAT PROTEIN (AFU_ORTHOLOGUE AFUA_6G03870)"/>
    <property type="match status" value="1"/>
</dbReference>
<gene>
    <name evidence="6" type="ORF">EV696_11140</name>
</gene>
<accession>A0A4R6UKJ3</accession>
<evidence type="ECO:0000256" key="3">
    <source>
        <dbReference type="SAM" id="Coils"/>
    </source>
</evidence>
<keyword evidence="2" id="KW-0802">TPR repeat</keyword>
<dbReference type="EMBL" id="SNYM01000011">
    <property type="protein sequence ID" value="TDQ47112.1"/>
    <property type="molecule type" value="Genomic_DNA"/>
</dbReference>
<organism evidence="6 7">
    <name type="scientific">Permianibacter aggregans</name>
    <dbReference type="NCBI Taxonomy" id="1510150"/>
    <lineage>
        <taxon>Bacteria</taxon>
        <taxon>Pseudomonadati</taxon>
        <taxon>Pseudomonadota</taxon>
        <taxon>Gammaproteobacteria</taxon>
        <taxon>Pseudomonadales</taxon>
        <taxon>Pseudomonadaceae</taxon>
        <taxon>Permianibacter</taxon>
    </lineage>
</organism>
<dbReference type="PANTHER" id="PTHR45641:SF19">
    <property type="entry name" value="NEPHROCYSTIN-3"/>
    <property type="match status" value="1"/>
</dbReference>
<feature type="coiled-coil region" evidence="3">
    <location>
        <begin position="427"/>
        <end position="454"/>
    </location>
</feature>
<dbReference type="Proteomes" id="UP000295375">
    <property type="component" value="Unassembled WGS sequence"/>
</dbReference>
<sequence>MLAPLSWAEVSETCVEGLGEQSLSAHIAACEAALTQSSKSDRLKVLLSLANLALKKRDYPLVTQYLEQARGARGFEQDIAAKYRYYRLLGLLHWYQKQLDIAQGHLLQARDLAEQLKDPALYAKSLNELGVIESARGQHKQALNFLQQSLHIKQSLKDDFGSAVSLSNIGLAHLRMEAYEDAERFYLEALQHYGRYTAAHPDDQQAWHSLTHLYEDLTLLYSRYQKPEKSAEYATLLIQQYRELLSADEQVRVLATLASTQMNAKQWSVAETLLAQMESLLLASPGIQQPTALLVLARFKQHQQQWSSAQGFAEQARDLAKAQQLLEHEASAWRLLAEVAQQQQRDSQALAHFQQYLQLREQFLAARYDQELGVLRQNLVREHLQRQLAETQAINEQQSAAIHRLTAYVLASLLLLLMTVSGAGVVVYRKRQQQQQLQQEIAQHRQQLLLLQADHQATNDTEEEAPTAESMASASDPSPPFKRQLVEAMISCIELWEKATQTNRVELADRSKIWTVTIDDGRLRTRSMDKYLSLDKLPAHPRWRNVVQTCHYVLAECPLSPEDRARLNSKLDAIMNSLRAQALAN</sequence>
<evidence type="ECO:0000256" key="5">
    <source>
        <dbReference type="SAM" id="Phobius"/>
    </source>
</evidence>
<dbReference type="SUPFAM" id="SSF48452">
    <property type="entry name" value="TPR-like"/>
    <property type="match status" value="2"/>
</dbReference>
<keyword evidence="5" id="KW-1133">Transmembrane helix</keyword>
<reference evidence="6 7" key="1">
    <citation type="submission" date="2019-03" db="EMBL/GenBank/DDBJ databases">
        <title>Genomic Encyclopedia of Type Strains, Phase IV (KMG-IV): sequencing the most valuable type-strain genomes for metagenomic binning, comparative biology and taxonomic classification.</title>
        <authorList>
            <person name="Goeker M."/>
        </authorList>
    </citation>
    <scope>NUCLEOTIDE SEQUENCE [LARGE SCALE GENOMIC DNA]</scope>
    <source>
        <strain evidence="6 7">DSM 103792</strain>
    </source>
</reference>
<keyword evidence="1" id="KW-0677">Repeat</keyword>
<evidence type="ECO:0000313" key="6">
    <source>
        <dbReference type="EMBL" id="TDQ47112.1"/>
    </source>
</evidence>
<proteinExistence type="predicted"/>